<evidence type="ECO:0008006" key="3">
    <source>
        <dbReference type="Google" id="ProtNLM"/>
    </source>
</evidence>
<dbReference type="EMBL" id="JARAOO010000009">
    <property type="protein sequence ID" value="KAJ7955282.1"/>
    <property type="molecule type" value="Genomic_DNA"/>
</dbReference>
<protein>
    <recommendedName>
        <fullName evidence="3">F-box domain-containing protein</fullName>
    </recommendedName>
</protein>
<keyword evidence="2" id="KW-1185">Reference proteome</keyword>
<proteinExistence type="predicted"/>
<gene>
    <name evidence="1" type="ORF">O6P43_021901</name>
</gene>
<comment type="caution">
    <text evidence="1">The sequence shown here is derived from an EMBL/GenBank/DDBJ whole genome shotgun (WGS) entry which is preliminary data.</text>
</comment>
<accession>A0AAD7LC17</accession>
<evidence type="ECO:0000313" key="1">
    <source>
        <dbReference type="EMBL" id="KAJ7955282.1"/>
    </source>
</evidence>
<reference evidence="1" key="1">
    <citation type="journal article" date="2023" name="Science">
        <title>Elucidation of the pathway for biosynthesis of saponin adjuvants from the soapbark tree.</title>
        <authorList>
            <person name="Reed J."/>
            <person name="Orme A."/>
            <person name="El-Demerdash A."/>
            <person name="Owen C."/>
            <person name="Martin L.B.B."/>
            <person name="Misra R.C."/>
            <person name="Kikuchi S."/>
            <person name="Rejzek M."/>
            <person name="Martin A.C."/>
            <person name="Harkess A."/>
            <person name="Leebens-Mack J."/>
            <person name="Louveau T."/>
            <person name="Stephenson M.J."/>
            <person name="Osbourn A."/>
        </authorList>
    </citation>
    <scope>NUCLEOTIDE SEQUENCE</scope>
    <source>
        <strain evidence="1">S10</strain>
    </source>
</reference>
<dbReference type="AlphaFoldDB" id="A0AAD7LC17"/>
<name>A0AAD7LC17_QUISA</name>
<organism evidence="1 2">
    <name type="scientific">Quillaja saponaria</name>
    <name type="common">Soap bark tree</name>
    <dbReference type="NCBI Taxonomy" id="32244"/>
    <lineage>
        <taxon>Eukaryota</taxon>
        <taxon>Viridiplantae</taxon>
        <taxon>Streptophyta</taxon>
        <taxon>Embryophyta</taxon>
        <taxon>Tracheophyta</taxon>
        <taxon>Spermatophyta</taxon>
        <taxon>Magnoliopsida</taxon>
        <taxon>eudicotyledons</taxon>
        <taxon>Gunneridae</taxon>
        <taxon>Pentapetalae</taxon>
        <taxon>rosids</taxon>
        <taxon>fabids</taxon>
        <taxon>Fabales</taxon>
        <taxon>Quillajaceae</taxon>
        <taxon>Quillaja</taxon>
    </lineage>
</organism>
<sequence>MANLVLKPCSLISKLRTNIDDLSDNLLVEVLHRLPCELLVRSKSVSKELVHSNLRLIFSPKQKQQQDQQEKKVCTFVSGGSELLIIPKAIALLGGGPEFPLSLSESTLRFQFLQQFKVIGYSNGLFLCTKSEFEPRVY</sequence>
<dbReference type="Proteomes" id="UP001163823">
    <property type="component" value="Chromosome 9"/>
</dbReference>
<evidence type="ECO:0000313" key="2">
    <source>
        <dbReference type="Proteomes" id="UP001163823"/>
    </source>
</evidence>
<dbReference type="KEGG" id="qsa:O6P43_021901"/>